<gene>
    <name evidence="2" type="ORF">DFR70_12134</name>
</gene>
<dbReference type="CDD" id="cd02440">
    <property type="entry name" value="AdoMet_MTases"/>
    <property type="match status" value="1"/>
</dbReference>
<proteinExistence type="predicted"/>
<dbReference type="Proteomes" id="UP000247569">
    <property type="component" value="Unassembled WGS sequence"/>
</dbReference>
<name>A0A318JSM1_9NOCA</name>
<evidence type="ECO:0000313" key="2">
    <source>
        <dbReference type="EMBL" id="PXX55565.1"/>
    </source>
</evidence>
<dbReference type="OrthoDB" id="5174037at2"/>
<reference evidence="2 3" key="1">
    <citation type="submission" date="2018-05" db="EMBL/GenBank/DDBJ databases">
        <title>Genomic Encyclopedia of Type Strains, Phase IV (KMG-IV): sequencing the most valuable type-strain genomes for metagenomic binning, comparative biology and taxonomic classification.</title>
        <authorList>
            <person name="Goeker M."/>
        </authorList>
    </citation>
    <scope>NUCLEOTIDE SEQUENCE [LARGE SCALE GENOMIC DNA]</scope>
    <source>
        <strain evidence="2 3">DSM 44704</strain>
    </source>
</reference>
<evidence type="ECO:0000313" key="3">
    <source>
        <dbReference type="Proteomes" id="UP000247569"/>
    </source>
</evidence>
<dbReference type="GO" id="GO:0032259">
    <property type="term" value="P:methylation"/>
    <property type="evidence" value="ECO:0007669"/>
    <property type="project" value="UniProtKB-KW"/>
</dbReference>
<sequence length="246" mass="26911">MLGDEPITRAYEINAEYWISMVRAGVDPYQTQITDPALLDAIGSVTGLDVLDAGCGEGYLARRLTELGAGSVVGVDTCRAFVDSASRAGSPRCRFIHADVAEIPLPAGSVDLVVVNRLPHGLRNAGQRYREFARLLRPRGRLVVLGQHPCFYGARAERSSGQVAVAEYFAGRIVEQHFEVAGKVSPAASVQKLYSLEEYIGMITAAGFVITGIREPRPSPEQLRDDPQWGVRFQRPLFLLVEARLD</sequence>
<accession>A0A318JSM1</accession>
<feature type="domain" description="Methyltransferase type 11" evidence="1">
    <location>
        <begin position="51"/>
        <end position="144"/>
    </location>
</feature>
<evidence type="ECO:0000259" key="1">
    <source>
        <dbReference type="Pfam" id="PF08241"/>
    </source>
</evidence>
<organism evidence="2 3">
    <name type="scientific">Nocardia tenerifensis</name>
    <dbReference type="NCBI Taxonomy" id="228006"/>
    <lineage>
        <taxon>Bacteria</taxon>
        <taxon>Bacillati</taxon>
        <taxon>Actinomycetota</taxon>
        <taxon>Actinomycetes</taxon>
        <taxon>Mycobacteriales</taxon>
        <taxon>Nocardiaceae</taxon>
        <taxon>Nocardia</taxon>
    </lineage>
</organism>
<dbReference type="SUPFAM" id="SSF53335">
    <property type="entry name" value="S-adenosyl-L-methionine-dependent methyltransferases"/>
    <property type="match status" value="1"/>
</dbReference>
<keyword evidence="3" id="KW-1185">Reference proteome</keyword>
<dbReference type="PANTHER" id="PTHR43464">
    <property type="entry name" value="METHYLTRANSFERASE"/>
    <property type="match status" value="1"/>
</dbReference>
<dbReference type="Pfam" id="PF08241">
    <property type="entry name" value="Methyltransf_11"/>
    <property type="match status" value="1"/>
</dbReference>
<dbReference type="Gene3D" id="3.40.50.150">
    <property type="entry name" value="Vaccinia Virus protein VP39"/>
    <property type="match status" value="1"/>
</dbReference>
<dbReference type="EMBL" id="QJKF01000021">
    <property type="protein sequence ID" value="PXX55565.1"/>
    <property type="molecule type" value="Genomic_DNA"/>
</dbReference>
<protein>
    <submittedName>
        <fullName evidence="2">Ubiquinone/menaquinone biosynthesis C-methylase UbiE</fullName>
    </submittedName>
</protein>
<dbReference type="AlphaFoldDB" id="A0A318JSM1"/>
<keyword evidence="2" id="KW-0808">Transferase</keyword>
<dbReference type="RefSeq" id="WP_040742331.1">
    <property type="nucleotide sequence ID" value="NZ_QJKF01000021.1"/>
</dbReference>
<comment type="caution">
    <text evidence="2">The sequence shown here is derived from an EMBL/GenBank/DDBJ whole genome shotgun (WGS) entry which is preliminary data.</text>
</comment>
<dbReference type="GO" id="GO:0008757">
    <property type="term" value="F:S-adenosylmethionine-dependent methyltransferase activity"/>
    <property type="evidence" value="ECO:0007669"/>
    <property type="project" value="InterPro"/>
</dbReference>
<dbReference type="InterPro" id="IPR029063">
    <property type="entry name" value="SAM-dependent_MTases_sf"/>
</dbReference>
<keyword evidence="2" id="KW-0830">Ubiquinone</keyword>
<dbReference type="InterPro" id="IPR013216">
    <property type="entry name" value="Methyltransf_11"/>
</dbReference>
<keyword evidence="2" id="KW-0489">Methyltransferase</keyword>
<dbReference type="PANTHER" id="PTHR43464:SF83">
    <property type="entry name" value="MALONYL-[ACYL-CARRIER PROTEIN] O-METHYLTRANSFERASE"/>
    <property type="match status" value="1"/>
</dbReference>